<proteinExistence type="predicted"/>
<feature type="signal peptide" evidence="1">
    <location>
        <begin position="1"/>
        <end position="23"/>
    </location>
</feature>
<dbReference type="EMBL" id="JBHULE010000037">
    <property type="protein sequence ID" value="MFD2565711.1"/>
    <property type="molecule type" value="Genomic_DNA"/>
</dbReference>
<keyword evidence="1" id="KW-0732">Signal</keyword>
<dbReference type="Proteomes" id="UP001597319">
    <property type="component" value="Unassembled WGS sequence"/>
</dbReference>
<dbReference type="Pfam" id="PF11845">
    <property type="entry name" value="Tll0287-like"/>
    <property type="match status" value="1"/>
</dbReference>
<comment type="caution">
    <text evidence="3">The sequence shown here is derived from an EMBL/GenBank/DDBJ whole genome shotgun (WGS) entry which is preliminary data.</text>
</comment>
<evidence type="ECO:0000256" key="1">
    <source>
        <dbReference type="SAM" id="SignalP"/>
    </source>
</evidence>
<reference evidence="4" key="1">
    <citation type="journal article" date="2019" name="Int. J. Syst. Evol. Microbiol.">
        <title>The Global Catalogue of Microorganisms (GCM) 10K type strain sequencing project: providing services to taxonomists for standard genome sequencing and annotation.</title>
        <authorList>
            <consortium name="The Broad Institute Genomics Platform"/>
            <consortium name="The Broad Institute Genome Sequencing Center for Infectious Disease"/>
            <person name="Wu L."/>
            <person name="Ma J."/>
        </authorList>
    </citation>
    <scope>NUCLEOTIDE SEQUENCE [LARGE SCALE GENOMIC DNA]</scope>
    <source>
        <strain evidence="4">KCTC 52274</strain>
    </source>
</reference>
<protein>
    <submittedName>
        <fullName evidence="3">DUF3365 domain-containing protein</fullName>
    </submittedName>
</protein>
<keyword evidence="4" id="KW-1185">Reference proteome</keyword>
<gene>
    <name evidence="3" type="ORF">ACFSR1_23750</name>
</gene>
<feature type="domain" description="Tll0287-like" evidence="2">
    <location>
        <begin position="113"/>
        <end position="193"/>
    </location>
</feature>
<feature type="chain" id="PRO_5047030814" evidence="1">
    <location>
        <begin position="24"/>
        <end position="288"/>
    </location>
</feature>
<evidence type="ECO:0000313" key="4">
    <source>
        <dbReference type="Proteomes" id="UP001597319"/>
    </source>
</evidence>
<dbReference type="RefSeq" id="WP_378295529.1">
    <property type="nucleotide sequence ID" value="NZ_JBHULE010000037.1"/>
</dbReference>
<evidence type="ECO:0000313" key="3">
    <source>
        <dbReference type="EMBL" id="MFD2565711.1"/>
    </source>
</evidence>
<name>A0ABW5LN56_9FLAO</name>
<organism evidence="3 4">
    <name type="scientific">Aquimarina rubra</name>
    <dbReference type="NCBI Taxonomy" id="1920033"/>
    <lineage>
        <taxon>Bacteria</taxon>
        <taxon>Pseudomonadati</taxon>
        <taxon>Bacteroidota</taxon>
        <taxon>Flavobacteriia</taxon>
        <taxon>Flavobacteriales</taxon>
        <taxon>Flavobacteriaceae</taxon>
        <taxon>Aquimarina</taxon>
    </lineage>
</organism>
<accession>A0ABW5LN56</accession>
<sequence>MNHLKAKGIFFLLLTLYCAILQSCGGVPEETSSNETSDKVFAVADILTLVAEENDITRTLYTKGIVGAGKKQGLKFDEDWQDDEVEAGPLPALFLRGISSDIRKSDVPLGLYLGSDFPINASNKFQGKQAELFAKIKADQKPQHFYEEDQKLYTSMFADLAVAAPCVNCHNDHKSTTKTDWKLGDVMGATTWQYPSDSLSYKEAIGVINAYRNGTKAIYNAYLEEIAAFKIDSTKPQIGNKWPSKGFYLPTAEVFIDSVRKLASYHSLEKLLLADTKKTTKTKDLVSR</sequence>
<dbReference type="InterPro" id="IPR021796">
    <property type="entry name" value="Tll0287-like_dom"/>
</dbReference>
<dbReference type="PROSITE" id="PS51257">
    <property type="entry name" value="PROKAR_LIPOPROTEIN"/>
    <property type="match status" value="1"/>
</dbReference>
<evidence type="ECO:0000259" key="2">
    <source>
        <dbReference type="Pfam" id="PF11845"/>
    </source>
</evidence>